<dbReference type="InterPro" id="IPR046732">
    <property type="entry name" value="DUF6624"/>
</dbReference>
<evidence type="ECO:0008006" key="3">
    <source>
        <dbReference type="Google" id="ProtNLM"/>
    </source>
</evidence>
<dbReference type="Proteomes" id="UP000565521">
    <property type="component" value="Unassembled WGS sequence"/>
</dbReference>
<proteinExistence type="predicted"/>
<evidence type="ECO:0000313" key="1">
    <source>
        <dbReference type="EMBL" id="NVO31967.1"/>
    </source>
</evidence>
<dbReference type="EMBL" id="JABKAU010000021">
    <property type="protein sequence ID" value="NVO31967.1"/>
    <property type="molecule type" value="Genomic_DNA"/>
</dbReference>
<gene>
    <name evidence="1" type="ORF">HW554_12145</name>
</gene>
<comment type="caution">
    <text evidence="1">The sequence shown here is derived from an EMBL/GenBank/DDBJ whole genome shotgun (WGS) entry which is preliminary data.</text>
</comment>
<keyword evidence="2" id="KW-1185">Reference proteome</keyword>
<protein>
    <recommendedName>
        <fullName evidence="3">Lipoprotein</fullName>
    </recommendedName>
</protein>
<reference evidence="1 2" key="1">
    <citation type="submission" date="2020-05" db="EMBL/GenBank/DDBJ databases">
        <title>Hymenobacter terrestris sp. nov. and Hymenobacter lapidiphilus sp. nov., isolated from regoliths in Antarctica.</title>
        <authorList>
            <person name="Sedlacek I."/>
            <person name="Pantucek R."/>
            <person name="Zeman M."/>
            <person name="Holochova P."/>
            <person name="Kralova S."/>
            <person name="Stankova E."/>
            <person name="Sedo O."/>
            <person name="Micenkova L."/>
            <person name="Svec P."/>
            <person name="Gupta V."/>
            <person name="Sood U."/>
            <person name="Korpole U.S."/>
            <person name="Lal R."/>
        </authorList>
    </citation>
    <scope>NUCLEOTIDE SEQUENCE [LARGE SCALE GENOMIC DNA]</scope>
    <source>
        <strain evidence="1 2">P5342</strain>
    </source>
</reference>
<dbReference type="RefSeq" id="WP_176908863.1">
    <property type="nucleotide sequence ID" value="NZ_JABKAU010000021.1"/>
</dbReference>
<name>A0A7Y7PQQ6_9BACT</name>
<organism evidence="1 2">
    <name type="scientific">Hymenobacter lapidiphilus</name>
    <dbReference type="NCBI Taxonomy" id="2608003"/>
    <lineage>
        <taxon>Bacteria</taxon>
        <taxon>Pseudomonadati</taxon>
        <taxon>Bacteroidota</taxon>
        <taxon>Cytophagia</taxon>
        <taxon>Cytophagales</taxon>
        <taxon>Hymenobacteraceae</taxon>
        <taxon>Hymenobacter</taxon>
    </lineage>
</organism>
<dbReference type="PROSITE" id="PS51257">
    <property type="entry name" value="PROKAR_LIPOPROTEIN"/>
    <property type="match status" value="1"/>
</dbReference>
<accession>A0A7Y7PQQ6</accession>
<dbReference type="Pfam" id="PF20329">
    <property type="entry name" value="DUF6624"/>
    <property type="match status" value="1"/>
</dbReference>
<sequence length="206" mass="23201">MFRCILLLSQGLLAACTATPTRSVGSSAPPGLVATLDSLRQADQQDRQTIFAVFRQHGFRSVAADTANRWLLRRDSARLHKFQQLEQRHGWPVLAQAEPEASFLLLQHAPDSVQVRYLPKVQALYEAGQLHPASYATYLDRALMNQGQPQRYGTQYGRVVRASGLEIDSLFPTADLRNVDQRRCQMKLEPLLPRLEPGTTYFKKAP</sequence>
<dbReference type="AlphaFoldDB" id="A0A7Y7PQQ6"/>
<evidence type="ECO:0000313" key="2">
    <source>
        <dbReference type="Proteomes" id="UP000565521"/>
    </source>
</evidence>